<proteinExistence type="inferred from homology"/>
<gene>
    <name evidence="6" type="ORF">PHYPSEUDO_004699</name>
</gene>
<dbReference type="InterPro" id="IPR031825">
    <property type="entry name" value="RXLR"/>
</dbReference>
<name>A0A8T1VR24_9STRA</name>
<feature type="signal peptide" evidence="5">
    <location>
        <begin position="1"/>
        <end position="23"/>
    </location>
</feature>
<evidence type="ECO:0000256" key="3">
    <source>
        <dbReference type="ARBA" id="ARBA00022525"/>
    </source>
</evidence>
<accession>A0A8T1VR24</accession>
<keyword evidence="3 5" id="KW-0964">Secreted</keyword>
<dbReference type="Proteomes" id="UP000694044">
    <property type="component" value="Unassembled WGS sequence"/>
</dbReference>
<comment type="caution">
    <text evidence="6">The sequence shown here is derived from an EMBL/GenBank/DDBJ whole genome shotgun (WGS) entry which is preliminary data.</text>
</comment>
<dbReference type="OrthoDB" id="126647at2759"/>
<dbReference type="Pfam" id="PF16810">
    <property type="entry name" value="RXLR"/>
    <property type="match status" value="1"/>
</dbReference>
<keyword evidence="7" id="KW-1185">Reference proteome</keyword>
<comment type="subcellular location">
    <subcellularLocation>
        <location evidence="1 5">Secreted</location>
    </subcellularLocation>
</comment>
<comment type="domain">
    <text evidence="5">The RxLR-dEER motif acts to carry the protein into the host cell cytoplasm through binding to cell surface phosphatidylinositol-3-phosphate.</text>
</comment>
<sequence length="127" mass="14375">MRFAYAVLATAVALLASSDSVLATTNSDQTKLASVLAAENPLLTRSLTAVENGIADKRLLRAEAADSNEESSFMEKAKFYYWYTMGRTPGYVYQDFFKGVDRSIVLQNPNYKVWERYKAYYDEKKGK</sequence>
<dbReference type="AlphaFoldDB" id="A0A8T1VR24"/>
<evidence type="ECO:0000313" key="7">
    <source>
        <dbReference type="Proteomes" id="UP000694044"/>
    </source>
</evidence>
<feature type="chain" id="PRO_5044968029" description="RxLR effector protein" evidence="5">
    <location>
        <begin position="24"/>
        <end position="127"/>
    </location>
</feature>
<comment type="function">
    <text evidence="5">Effector that suppresses plant defense responses during pathogen infection.</text>
</comment>
<evidence type="ECO:0000256" key="1">
    <source>
        <dbReference type="ARBA" id="ARBA00004613"/>
    </source>
</evidence>
<reference evidence="6" key="1">
    <citation type="submission" date="2021-02" db="EMBL/GenBank/DDBJ databases">
        <authorList>
            <person name="Palmer J.M."/>
        </authorList>
    </citation>
    <scope>NUCLEOTIDE SEQUENCE</scope>
    <source>
        <strain evidence="6">SCRP734</strain>
    </source>
</reference>
<evidence type="ECO:0000313" key="6">
    <source>
        <dbReference type="EMBL" id="KAG7382619.1"/>
    </source>
</evidence>
<evidence type="ECO:0000256" key="4">
    <source>
        <dbReference type="ARBA" id="ARBA00022729"/>
    </source>
</evidence>
<organism evidence="6 7">
    <name type="scientific">Phytophthora pseudosyringae</name>
    <dbReference type="NCBI Taxonomy" id="221518"/>
    <lineage>
        <taxon>Eukaryota</taxon>
        <taxon>Sar</taxon>
        <taxon>Stramenopiles</taxon>
        <taxon>Oomycota</taxon>
        <taxon>Peronosporomycetes</taxon>
        <taxon>Peronosporales</taxon>
        <taxon>Peronosporaceae</taxon>
        <taxon>Phytophthora</taxon>
    </lineage>
</organism>
<comment type="similarity">
    <text evidence="2 5">Belongs to the RxLR effector family.</text>
</comment>
<protein>
    <recommendedName>
        <fullName evidence="5">RxLR effector protein</fullName>
    </recommendedName>
</protein>
<evidence type="ECO:0000256" key="5">
    <source>
        <dbReference type="RuleBase" id="RU367124"/>
    </source>
</evidence>
<dbReference type="EMBL" id="JAGDFM010000202">
    <property type="protein sequence ID" value="KAG7382619.1"/>
    <property type="molecule type" value="Genomic_DNA"/>
</dbReference>
<keyword evidence="4 5" id="KW-0732">Signal</keyword>
<evidence type="ECO:0000256" key="2">
    <source>
        <dbReference type="ARBA" id="ARBA00010400"/>
    </source>
</evidence>